<keyword evidence="9" id="KW-1133">Transmembrane helix</keyword>
<feature type="transmembrane region" description="Helical" evidence="9">
    <location>
        <begin position="91"/>
        <end position="116"/>
    </location>
</feature>
<keyword evidence="9" id="KW-0812">Transmembrane</keyword>
<dbReference type="InterPro" id="IPR025828">
    <property type="entry name" value="Put_sensor_dom"/>
</dbReference>
<dbReference type="PANTHER" id="PTHR24421:SF10">
    <property type="entry name" value="NITRATE_NITRITE SENSOR PROTEIN NARQ"/>
    <property type="match status" value="1"/>
</dbReference>
<protein>
    <recommendedName>
        <fullName evidence="2">histidine kinase</fullName>
        <ecNumber evidence="2">2.7.13.3</ecNumber>
    </recommendedName>
</protein>
<keyword evidence="14" id="KW-1185">Reference proteome</keyword>
<dbReference type="Proteomes" id="UP001518976">
    <property type="component" value="Unassembled WGS sequence"/>
</dbReference>
<dbReference type="EMBL" id="JAFFZN010000002">
    <property type="protein sequence ID" value="MBO8184679.1"/>
    <property type="molecule type" value="Genomic_DNA"/>
</dbReference>
<dbReference type="Pfam" id="PF13796">
    <property type="entry name" value="Sensor"/>
    <property type="match status" value="1"/>
</dbReference>
<dbReference type="PANTHER" id="PTHR24421">
    <property type="entry name" value="NITRATE/NITRITE SENSOR PROTEIN NARX-RELATED"/>
    <property type="match status" value="1"/>
</dbReference>
<evidence type="ECO:0000259" key="11">
    <source>
        <dbReference type="Pfam" id="PF07730"/>
    </source>
</evidence>
<dbReference type="InterPro" id="IPR003594">
    <property type="entry name" value="HATPase_dom"/>
</dbReference>
<dbReference type="EC" id="2.7.13.3" evidence="2"/>
<dbReference type="Gene3D" id="1.20.5.1930">
    <property type="match status" value="1"/>
</dbReference>
<evidence type="ECO:0000256" key="1">
    <source>
        <dbReference type="ARBA" id="ARBA00000085"/>
    </source>
</evidence>
<dbReference type="InterPro" id="IPR011712">
    <property type="entry name" value="Sig_transdc_His_kin_sub3_dim/P"/>
</dbReference>
<evidence type="ECO:0000256" key="6">
    <source>
        <dbReference type="ARBA" id="ARBA00022777"/>
    </source>
</evidence>
<evidence type="ECO:0000256" key="5">
    <source>
        <dbReference type="ARBA" id="ARBA00022741"/>
    </source>
</evidence>
<evidence type="ECO:0000256" key="4">
    <source>
        <dbReference type="ARBA" id="ARBA00022679"/>
    </source>
</evidence>
<reference evidence="13 14" key="1">
    <citation type="submission" date="2021-02" db="EMBL/GenBank/DDBJ databases">
        <title>Streptomyces spirodelae sp. nov., isolated from duckweed.</title>
        <authorList>
            <person name="Saimee Y."/>
            <person name="Duangmal K."/>
        </authorList>
    </citation>
    <scope>NUCLEOTIDE SEQUENCE [LARGE SCALE GENOMIC DNA]</scope>
    <source>
        <strain evidence="13 14">DW4-2</strain>
    </source>
</reference>
<feature type="transmembrane region" description="Helical" evidence="9">
    <location>
        <begin position="12"/>
        <end position="35"/>
    </location>
</feature>
<dbReference type="Gene3D" id="3.30.565.10">
    <property type="entry name" value="Histidine kinase-like ATPase, C-terminal domain"/>
    <property type="match status" value="1"/>
</dbReference>
<keyword evidence="3" id="KW-0597">Phosphoprotein</keyword>
<keyword evidence="9" id="KW-0472">Membrane</keyword>
<sequence length="402" mass="43339">MVLSLGVSLALFLMTLLSMVLMLLGVGVLTTPWLLHVVRVHANQRRALAGEWAGLPMGAPYRPLPPGPRGVTGHVEWCVLMLKDPATWRDFAWLISDAIFGFVLALLPVALIAYAVEGWVMFAGVWRAVAGDYWYGFIHVDTFGDAVQCAALGSFVLLLGLYANPRLISAHFQLARALLAPTRGARLAQRVEHLYETRHDAVDTSAAELRRIERDLHDGAQARLVAMGMSLGTVEALIEHDPAKAKQLIAQARESSAEALTELRDLVRGIHPPVLAERGLGDAAQALALRMQTPVEADVELPGRFAEPVESAAYFAVSEVLTNAAKHSGADRIWLDIHYTYDTGGMLRISVTDDGRGGADISKGSGIAGIERRLGPFDGVLALSSPPGGPTMVTLEIPCRPI</sequence>
<proteinExistence type="predicted"/>
<keyword evidence="6" id="KW-0418">Kinase</keyword>
<keyword evidence="8" id="KW-0902">Two-component regulatory system</keyword>
<keyword evidence="4" id="KW-0808">Transferase</keyword>
<dbReference type="CDD" id="cd16917">
    <property type="entry name" value="HATPase_UhpB-NarQ-NarX-like"/>
    <property type="match status" value="1"/>
</dbReference>
<feature type="domain" description="Putative sensor" evidence="12">
    <location>
        <begin position="3"/>
        <end position="179"/>
    </location>
</feature>
<evidence type="ECO:0000313" key="14">
    <source>
        <dbReference type="Proteomes" id="UP001518976"/>
    </source>
</evidence>
<evidence type="ECO:0000259" key="12">
    <source>
        <dbReference type="Pfam" id="PF13796"/>
    </source>
</evidence>
<keyword evidence="5" id="KW-0547">Nucleotide-binding</keyword>
<evidence type="ECO:0000256" key="2">
    <source>
        <dbReference type="ARBA" id="ARBA00012438"/>
    </source>
</evidence>
<evidence type="ECO:0000256" key="7">
    <source>
        <dbReference type="ARBA" id="ARBA00022840"/>
    </source>
</evidence>
<dbReference type="RefSeq" id="WP_209263508.1">
    <property type="nucleotide sequence ID" value="NZ_JAFFZN010000002.1"/>
</dbReference>
<keyword evidence="7" id="KW-0067">ATP-binding</keyword>
<accession>A0ABS3WNI3</accession>
<evidence type="ECO:0000259" key="10">
    <source>
        <dbReference type="Pfam" id="PF02518"/>
    </source>
</evidence>
<comment type="catalytic activity">
    <reaction evidence="1">
        <text>ATP + protein L-histidine = ADP + protein N-phospho-L-histidine.</text>
        <dbReference type="EC" id="2.7.13.3"/>
    </reaction>
</comment>
<name>A0ABS3WNI3_9ACTN</name>
<dbReference type="InterPro" id="IPR050482">
    <property type="entry name" value="Sensor_HK_TwoCompSys"/>
</dbReference>
<dbReference type="Pfam" id="PF07730">
    <property type="entry name" value="HisKA_3"/>
    <property type="match status" value="1"/>
</dbReference>
<dbReference type="InterPro" id="IPR036890">
    <property type="entry name" value="HATPase_C_sf"/>
</dbReference>
<dbReference type="Pfam" id="PF02518">
    <property type="entry name" value="HATPase_c"/>
    <property type="match status" value="1"/>
</dbReference>
<evidence type="ECO:0000256" key="3">
    <source>
        <dbReference type="ARBA" id="ARBA00022553"/>
    </source>
</evidence>
<feature type="domain" description="Histidine kinase/HSP90-like ATPase" evidence="10">
    <location>
        <begin position="312"/>
        <end position="398"/>
    </location>
</feature>
<evidence type="ECO:0000256" key="8">
    <source>
        <dbReference type="ARBA" id="ARBA00023012"/>
    </source>
</evidence>
<comment type="caution">
    <text evidence="13">The sequence shown here is derived from an EMBL/GenBank/DDBJ whole genome shotgun (WGS) entry which is preliminary data.</text>
</comment>
<feature type="domain" description="Signal transduction histidine kinase subgroup 3 dimerisation and phosphoacceptor" evidence="11">
    <location>
        <begin position="208"/>
        <end position="275"/>
    </location>
</feature>
<evidence type="ECO:0000313" key="13">
    <source>
        <dbReference type="EMBL" id="MBO8184679.1"/>
    </source>
</evidence>
<dbReference type="SUPFAM" id="SSF55874">
    <property type="entry name" value="ATPase domain of HSP90 chaperone/DNA topoisomerase II/histidine kinase"/>
    <property type="match status" value="1"/>
</dbReference>
<organism evidence="13 14">
    <name type="scientific">Streptomyces spirodelae</name>
    <dbReference type="NCBI Taxonomy" id="2812904"/>
    <lineage>
        <taxon>Bacteria</taxon>
        <taxon>Bacillati</taxon>
        <taxon>Actinomycetota</taxon>
        <taxon>Actinomycetes</taxon>
        <taxon>Kitasatosporales</taxon>
        <taxon>Streptomycetaceae</taxon>
        <taxon>Streptomyces</taxon>
    </lineage>
</organism>
<gene>
    <name evidence="13" type="ORF">JW592_04185</name>
</gene>
<evidence type="ECO:0000256" key="9">
    <source>
        <dbReference type="SAM" id="Phobius"/>
    </source>
</evidence>